<feature type="chain" id="PRO_5002625915" evidence="1">
    <location>
        <begin position="20"/>
        <end position="207"/>
    </location>
</feature>
<name>A0L582_MAGMM</name>
<evidence type="ECO:0000313" key="2">
    <source>
        <dbReference type="EMBL" id="ABK43125.1"/>
    </source>
</evidence>
<accession>A0L582</accession>
<keyword evidence="1" id="KW-0732">Signal</keyword>
<protein>
    <submittedName>
        <fullName evidence="2">Uncharacterized protein</fullName>
    </submittedName>
</protein>
<reference evidence="2 3" key="2">
    <citation type="journal article" date="2012" name="Int. J. Syst. Evol. Microbiol.">
        <title>Magnetococcus marinus gen. nov., sp. nov., a marine, magnetotactic bacterium that represents a novel lineage (Magnetococcaceae fam. nov.; Magnetococcales ord. nov.) at the base of the Alphaproteobacteria.</title>
        <authorList>
            <person name="Bazylinski D.A."/>
            <person name="Williams T.J."/>
            <person name="Lefevre C.T."/>
            <person name="Berg R.J."/>
            <person name="Zhang C.L."/>
            <person name="Bowser S.S."/>
            <person name="Dean A.J."/>
            <person name="Beveridge T.J."/>
        </authorList>
    </citation>
    <scope>NUCLEOTIDE SEQUENCE [LARGE SCALE GENOMIC DNA]</scope>
    <source>
        <strain evidence="3">ATCC BAA-1437 / JCM 17883 / MC-1</strain>
    </source>
</reference>
<organism evidence="2 3">
    <name type="scientific">Magnetococcus marinus (strain ATCC BAA-1437 / JCM 17883 / MC-1)</name>
    <dbReference type="NCBI Taxonomy" id="156889"/>
    <lineage>
        <taxon>Bacteria</taxon>
        <taxon>Pseudomonadati</taxon>
        <taxon>Pseudomonadota</taxon>
        <taxon>Magnetococcia</taxon>
        <taxon>Magnetococcales</taxon>
        <taxon>Magnetococcaceae</taxon>
        <taxon>Magnetococcus</taxon>
    </lineage>
</organism>
<sequence precursor="true">MRRALFVMILTCLSFNALAADDSFSGTHWVIFQPIQVAGDIQGCQLTFLTATADRVYLNGNQVAVNGSIVLRATDRALGLALKVGLKNMTSPSSSFERPAFAYLQTASGSTAKSRQQSFDEEPGYKLFVYSATDNDTKKVLLELMASRKVSIVYNRKIGGMDVLVPLDLMVANSEYTQDQKVIRTRSLEGVIGFVKCSERIISRVLD</sequence>
<dbReference type="KEGG" id="mgm:Mmc1_0604"/>
<keyword evidence="3" id="KW-1185">Reference proteome</keyword>
<evidence type="ECO:0000256" key="1">
    <source>
        <dbReference type="SAM" id="SignalP"/>
    </source>
</evidence>
<dbReference type="AlphaFoldDB" id="A0L582"/>
<gene>
    <name evidence="2" type="ordered locus">Mmc1_0604</name>
</gene>
<reference evidence="3" key="1">
    <citation type="journal article" date="2009" name="Appl. Environ. Microbiol.">
        <title>Complete genome sequence of the chemolithoautotrophic marine magnetotactic coccus strain MC-1.</title>
        <authorList>
            <person name="Schubbe S."/>
            <person name="Williams T.J."/>
            <person name="Xie G."/>
            <person name="Kiss H.E."/>
            <person name="Brettin T.S."/>
            <person name="Martinez D."/>
            <person name="Ross C.A."/>
            <person name="Schuler D."/>
            <person name="Cox B.L."/>
            <person name="Nealson K.H."/>
            <person name="Bazylinski D.A."/>
        </authorList>
    </citation>
    <scope>NUCLEOTIDE SEQUENCE [LARGE SCALE GENOMIC DNA]</scope>
    <source>
        <strain evidence="3">ATCC BAA-1437 / JCM 17883 / MC-1</strain>
    </source>
</reference>
<proteinExistence type="predicted"/>
<dbReference type="RefSeq" id="WP_011712292.1">
    <property type="nucleotide sequence ID" value="NC_008576.1"/>
</dbReference>
<dbReference type="EMBL" id="CP000471">
    <property type="protein sequence ID" value="ABK43125.1"/>
    <property type="molecule type" value="Genomic_DNA"/>
</dbReference>
<evidence type="ECO:0000313" key="3">
    <source>
        <dbReference type="Proteomes" id="UP000002586"/>
    </source>
</evidence>
<dbReference type="OrthoDB" id="8450469at2"/>
<dbReference type="eggNOG" id="ENOG502ZCUM">
    <property type="taxonomic scope" value="Bacteria"/>
</dbReference>
<feature type="signal peptide" evidence="1">
    <location>
        <begin position="1"/>
        <end position="19"/>
    </location>
</feature>
<dbReference type="HOGENOM" id="CLU_1325056_0_0_5"/>
<dbReference type="Proteomes" id="UP000002586">
    <property type="component" value="Chromosome"/>
</dbReference>